<accession>A0A552KNA9</accession>
<name>A0A552KNA9_9CHRO</name>
<evidence type="ECO:0000313" key="2">
    <source>
        <dbReference type="Proteomes" id="UP000315868"/>
    </source>
</evidence>
<organism evidence="1 2">
    <name type="scientific">Microcystis flos-aquae Mf_QC_C_20070823_S10D</name>
    <dbReference type="NCBI Taxonomy" id="2486236"/>
    <lineage>
        <taxon>Bacteria</taxon>
        <taxon>Bacillati</taxon>
        <taxon>Cyanobacteriota</taxon>
        <taxon>Cyanophyceae</taxon>
        <taxon>Oscillatoriophycideae</taxon>
        <taxon>Chroococcales</taxon>
        <taxon>Microcystaceae</taxon>
        <taxon>Microcystis</taxon>
    </lineage>
</organism>
<protein>
    <submittedName>
        <fullName evidence="1">Uncharacterized protein</fullName>
    </submittedName>
</protein>
<evidence type="ECO:0000313" key="1">
    <source>
        <dbReference type="EMBL" id="TRV09345.1"/>
    </source>
</evidence>
<sequence length="787" mass="91120">MKTGFFAYSGQPKSVGESIEEAIMLVNNSGIALLKSWKSYTVNGKLIIDEVTRAIDESDYFCADLTGFSDNVIFELGYAIAKNKFIFLILDYSHNESVRRYKEFSSLTTTGYHKYVNSSDILQAFTSFISDSNPYKIQRQRQGAGFSKPLLFLKSQFDTPYSRVISNKISDYKIPCTIDDSSESRVQPIEWYLEQLSNAALIEFSATSRKGHELQNSKCSLVAGLALGYDLELLMLAEKPYEVPINYRDFLITYDNKQRCEEIVSEFLDPLKKRLLEYYSQQSISREIKKKTTDFQQISFGEFLAEHESEELPDYYVETFSLSTLIKNDYNIVIGRKGTGKTATLYSLKSLLEKDSRNHVCLIKPINFEIDALVKILQVPSEEYERSYLVESAWKLLIYTEVAKSIYLKINLKPLYALKKAEMDFKNFVEENADLFLKDFSERLEEVLENIRKTNIINAGEKFSDFKIRLAEVIHEETLATIRNLLSELFDKDRKILVLIDNLDKSWKKGNKLNLQSDWILGLLGVTGRIVRELSSFRVKGQQKKIDFHLTIFLRSDIFRYILDTAREPDKVEYTNLLELADKDVLFRIIEQRFVELSGNELLAEGLWDKYIVKTVDDIPIKDYIYEKLIPRPRDIIYFFKNAHEKAISRGHLTIEEEDIKSAYKNYSSWVFTSMMVENGITIDQLKEFLYQLVDCPQVIDRDTLYIAMCDANLSDSEEFLDYLIEHLSSLSILGKEVRENQFEFEYAFGNKGLINARSKKLNSQRYKVHNALVPLLNLSNSTVTVN</sequence>
<reference evidence="1 2" key="1">
    <citation type="submission" date="2019-01" db="EMBL/GenBank/DDBJ databases">
        <title>Coherence of Microcystis species and biogeography revealed through population genomics.</title>
        <authorList>
            <person name="Perez-Carrascal O.M."/>
            <person name="Terrat Y."/>
            <person name="Giani A."/>
            <person name="Fortin N."/>
            <person name="Tromas N."/>
            <person name="Shapiro B.J."/>
        </authorList>
    </citation>
    <scope>NUCLEOTIDE SEQUENCE [LARGE SCALE GENOMIC DNA]</scope>
    <source>
        <strain evidence="1">Mf_QC_C_20070823_S10D</strain>
    </source>
</reference>
<dbReference type="AlphaFoldDB" id="A0A552KNA9"/>
<gene>
    <name evidence="1" type="ORF">EWV45_15990</name>
</gene>
<dbReference type="NCBIfam" id="NF047389">
    <property type="entry name" value="ATPase_Sll1717"/>
    <property type="match status" value="1"/>
</dbReference>
<dbReference type="EMBL" id="SFAM01000145">
    <property type="protein sequence ID" value="TRV09345.1"/>
    <property type="molecule type" value="Genomic_DNA"/>
</dbReference>
<comment type="caution">
    <text evidence="1">The sequence shown here is derived from an EMBL/GenBank/DDBJ whole genome shotgun (WGS) entry which is preliminary data.</text>
</comment>
<dbReference type="Proteomes" id="UP000315868">
    <property type="component" value="Unassembled WGS sequence"/>
</dbReference>
<proteinExistence type="predicted"/>
<dbReference type="Gene3D" id="3.40.50.450">
    <property type="match status" value="1"/>
</dbReference>
<dbReference type="InterPro" id="IPR059206">
    <property type="entry name" value="Sll1717-like"/>
</dbReference>